<evidence type="ECO:0000313" key="4">
    <source>
        <dbReference type="Proteomes" id="UP000294664"/>
    </source>
</evidence>
<evidence type="ECO:0000259" key="2">
    <source>
        <dbReference type="Pfam" id="PF00561"/>
    </source>
</evidence>
<organism evidence="3 4">
    <name type="scientific">Aquabacter spiritensis</name>
    <dbReference type="NCBI Taxonomy" id="933073"/>
    <lineage>
        <taxon>Bacteria</taxon>
        <taxon>Pseudomonadati</taxon>
        <taxon>Pseudomonadota</taxon>
        <taxon>Alphaproteobacteria</taxon>
        <taxon>Hyphomicrobiales</taxon>
        <taxon>Xanthobacteraceae</taxon>
        <taxon>Aquabacter</taxon>
    </lineage>
</organism>
<evidence type="ECO:0000256" key="1">
    <source>
        <dbReference type="ARBA" id="ARBA00022801"/>
    </source>
</evidence>
<name>A0A4R3LTR2_9HYPH</name>
<dbReference type="PRINTS" id="PR00412">
    <property type="entry name" value="EPOXHYDRLASE"/>
</dbReference>
<comment type="caution">
    <text evidence="3">The sequence shown here is derived from an EMBL/GenBank/DDBJ whole genome shotgun (WGS) entry which is preliminary data.</text>
</comment>
<dbReference type="PANTHER" id="PTHR43329">
    <property type="entry name" value="EPOXIDE HYDROLASE"/>
    <property type="match status" value="1"/>
</dbReference>
<dbReference type="InterPro" id="IPR000073">
    <property type="entry name" value="AB_hydrolase_1"/>
</dbReference>
<keyword evidence="4" id="KW-1185">Reference proteome</keyword>
<dbReference type="Gene3D" id="3.40.50.1820">
    <property type="entry name" value="alpha/beta hydrolase"/>
    <property type="match status" value="1"/>
</dbReference>
<dbReference type="InterPro" id="IPR029058">
    <property type="entry name" value="AB_hydrolase_fold"/>
</dbReference>
<keyword evidence="1" id="KW-0378">Hydrolase</keyword>
<evidence type="ECO:0000313" key="3">
    <source>
        <dbReference type="EMBL" id="TCT03960.1"/>
    </source>
</evidence>
<dbReference type="InterPro" id="IPR000639">
    <property type="entry name" value="Epox_hydrolase-like"/>
</dbReference>
<dbReference type="GO" id="GO:0016787">
    <property type="term" value="F:hydrolase activity"/>
    <property type="evidence" value="ECO:0007669"/>
    <property type="project" value="UniProtKB-KW"/>
</dbReference>
<reference evidence="3 4" key="1">
    <citation type="submission" date="2019-03" db="EMBL/GenBank/DDBJ databases">
        <title>Genomic Encyclopedia of Type Strains, Phase IV (KMG-IV): sequencing the most valuable type-strain genomes for metagenomic binning, comparative biology and taxonomic classification.</title>
        <authorList>
            <person name="Goeker M."/>
        </authorList>
    </citation>
    <scope>NUCLEOTIDE SEQUENCE [LARGE SCALE GENOMIC DNA]</scope>
    <source>
        <strain evidence="3 4">DSM 9035</strain>
    </source>
</reference>
<dbReference type="Proteomes" id="UP000294664">
    <property type="component" value="Unassembled WGS sequence"/>
</dbReference>
<proteinExistence type="predicted"/>
<dbReference type="EMBL" id="SMAI01000008">
    <property type="protein sequence ID" value="TCT03960.1"/>
    <property type="molecule type" value="Genomic_DNA"/>
</dbReference>
<dbReference type="Pfam" id="PF00561">
    <property type="entry name" value="Abhydrolase_1"/>
    <property type="match status" value="1"/>
</dbReference>
<dbReference type="SUPFAM" id="SSF53474">
    <property type="entry name" value="alpha/beta-Hydrolases"/>
    <property type="match status" value="1"/>
</dbReference>
<dbReference type="AlphaFoldDB" id="A0A4R3LTR2"/>
<dbReference type="OrthoDB" id="9812774at2"/>
<protein>
    <submittedName>
        <fullName evidence="3">Haloacetate dehalogenase</fullName>
    </submittedName>
</protein>
<accession>A0A4R3LTR2</accession>
<feature type="domain" description="AB hydrolase-1" evidence="2">
    <location>
        <begin position="51"/>
        <end position="302"/>
    </location>
</feature>
<gene>
    <name evidence="3" type="ORF">EDC64_108126</name>
</gene>
<sequence>MSGETEAEREGVAERADLAERGPAPLMAGFRLVDVAVGGLTLRAAIAGDGPPLLLLHGHPQTHVTWRKIAPALARRFTVVAADLRGYGDSSKPAGGPDHIAYSKREMAKDQVALMARLGFDRFALVGHDRGGRVAHRLALDWPEAVEKLCVIDIAPTATMYAMTDKAFATRYFWWFFLIQPYPLPERMIGADPDYFLRHHLAGQTRTPGATEPEAFAEYLRCYLDPAARHAICEDYRAAAGIDLVHDAADRETRIAAPLLALWGAKGVVGDLYDVLETWREKARDVRGHALDCGHLVQEERPEETLAALLAFL</sequence>
<dbReference type="PRINTS" id="PR00111">
    <property type="entry name" value="ABHYDROLASE"/>
</dbReference>